<accession>A0A6A7CAF3</accession>
<organism evidence="1 2">
    <name type="scientific">Piedraia hortae CBS 480.64</name>
    <dbReference type="NCBI Taxonomy" id="1314780"/>
    <lineage>
        <taxon>Eukaryota</taxon>
        <taxon>Fungi</taxon>
        <taxon>Dikarya</taxon>
        <taxon>Ascomycota</taxon>
        <taxon>Pezizomycotina</taxon>
        <taxon>Dothideomycetes</taxon>
        <taxon>Dothideomycetidae</taxon>
        <taxon>Capnodiales</taxon>
        <taxon>Piedraiaceae</taxon>
        <taxon>Piedraia</taxon>
    </lineage>
</organism>
<reference evidence="1" key="1">
    <citation type="journal article" date="2020" name="Stud. Mycol.">
        <title>101 Dothideomycetes genomes: a test case for predicting lifestyles and emergence of pathogens.</title>
        <authorList>
            <person name="Haridas S."/>
            <person name="Albert R."/>
            <person name="Binder M."/>
            <person name="Bloem J."/>
            <person name="Labutti K."/>
            <person name="Salamov A."/>
            <person name="Andreopoulos B."/>
            <person name="Baker S."/>
            <person name="Barry K."/>
            <person name="Bills G."/>
            <person name="Bluhm B."/>
            <person name="Cannon C."/>
            <person name="Castanera R."/>
            <person name="Culley D."/>
            <person name="Daum C."/>
            <person name="Ezra D."/>
            <person name="Gonzalez J."/>
            <person name="Henrissat B."/>
            <person name="Kuo A."/>
            <person name="Liang C."/>
            <person name="Lipzen A."/>
            <person name="Lutzoni F."/>
            <person name="Magnuson J."/>
            <person name="Mondo S."/>
            <person name="Nolan M."/>
            <person name="Ohm R."/>
            <person name="Pangilinan J."/>
            <person name="Park H.-J."/>
            <person name="Ramirez L."/>
            <person name="Alfaro M."/>
            <person name="Sun H."/>
            <person name="Tritt A."/>
            <person name="Yoshinaga Y."/>
            <person name="Zwiers L.-H."/>
            <person name="Turgeon B."/>
            <person name="Goodwin S."/>
            <person name="Spatafora J."/>
            <person name="Crous P."/>
            <person name="Grigoriev I."/>
        </authorList>
    </citation>
    <scope>NUCLEOTIDE SEQUENCE</scope>
    <source>
        <strain evidence="1">CBS 480.64</strain>
    </source>
</reference>
<protein>
    <submittedName>
        <fullName evidence="1">Uncharacterized protein</fullName>
    </submittedName>
</protein>
<feature type="non-terminal residue" evidence="1">
    <location>
        <position position="208"/>
    </location>
</feature>
<dbReference type="OrthoDB" id="17255at2759"/>
<sequence>GLRRFGLRRHSNLLELDHNKTTNPQVKALITYPILSSLGVELTVSEVAPSGLKYNGTFALAQLTSTPVLKPEDEEPSTEWKHEWRAISSTDFPNLTQLKLELWLPDPKAKLKPNEWVTNGGCLVLRFPFEPDYNFLGLRTEILTMRLPLFPTPERAKSREYLTEPLFIKTTLVDAVNMTKELDPRSLEKLAYFLGVRNPLGVFRLDYS</sequence>
<evidence type="ECO:0000313" key="1">
    <source>
        <dbReference type="EMBL" id="KAF2864494.1"/>
    </source>
</evidence>
<dbReference type="EMBL" id="MU005957">
    <property type="protein sequence ID" value="KAF2864494.1"/>
    <property type="molecule type" value="Genomic_DNA"/>
</dbReference>
<name>A0A6A7CAF3_9PEZI</name>
<dbReference type="AlphaFoldDB" id="A0A6A7CAF3"/>
<keyword evidence="2" id="KW-1185">Reference proteome</keyword>
<proteinExistence type="predicted"/>
<evidence type="ECO:0000313" key="2">
    <source>
        <dbReference type="Proteomes" id="UP000799421"/>
    </source>
</evidence>
<dbReference type="Proteomes" id="UP000799421">
    <property type="component" value="Unassembled WGS sequence"/>
</dbReference>
<gene>
    <name evidence="1" type="ORF">K470DRAFT_207518</name>
</gene>
<feature type="non-terminal residue" evidence="1">
    <location>
        <position position="1"/>
    </location>
</feature>